<organism evidence="1 2">
    <name type="scientific">Sorangium cellulosum</name>
    <name type="common">Polyangium cellulosum</name>
    <dbReference type="NCBI Taxonomy" id="56"/>
    <lineage>
        <taxon>Bacteria</taxon>
        <taxon>Pseudomonadati</taxon>
        <taxon>Myxococcota</taxon>
        <taxon>Polyangia</taxon>
        <taxon>Polyangiales</taxon>
        <taxon>Polyangiaceae</taxon>
        <taxon>Sorangium</taxon>
    </lineage>
</organism>
<dbReference type="Pfam" id="PF11617">
    <property type="entry name" value="Cu-binding_MopE"/>
    <property type="match status" value="1"/>
</dbReference>
<dbReference type="AlphaFoldDB" id="A0A4P2Q2P9"/>
<dbReference type="RefSeq" id="WP_129348776.1">
    <property type="nucleotide sequence ID" value="NZ_CP012670.1"/>
</dbReference>
<proteinExistence type="predicted"/>
<dbReference type="EMBL" id="CP012670">
    <property type="protein sequence ID" value="AUX23539.1"/>
    <property type="molecule type" value="Genomic_DNA"/>
</dbReference>
<sequence length="558" mass="58374">MPVTRWTMARRAHRTAALALLGLGIAGLGGALSGGCGARTGLTIPPPAPECEVDADCPGADDLCKPVICQLFEPDRAEGGAAPDGSAAAGGGARRGGTCVSLEPVDCDDGDPCTRDTCESATGTCSYGPSTLDLDGDGHRAALPGARPGEPLSCGDDCDDSSAAAFPGAVEICDGVDNDCDGTIDNGARFVPRDADATRISGDIAPAGAGGLAWSGASYAAIYSGTTQGFSVYRSLLSEGGQPLPPGEQVITPRNGDAAGGPIVWVGDRYGVAWQDRRDGDYEVYFSLLDQDGQKVEGGDRRISSAPGFSVNVALTWNGTEFIPVWQDERNGLFDLYAQRIDVDGNLIGDNVQLTDSSSGFGNEAPAAAAGRSGIGVAWATGDASTHFIKFQTFTAELDPRSPVITLTTGDTDAVYPTVVWNGDRYVVAWFDKSASPKGIYGAAISEDGEVLTPPTPISDPGPFRSRYPYLRPLGDRLLAIYSDDRDQNDGYELYAVMLNAELARISAEQRLTFAARDSIYPVAAFGPDGDVGILFRDDREGGEHHVFFTRLACLAGD</sequence>
<name>A0A4P2Q2P9_SORCE</name>
<gene>
    <name evidence="1" type="ORF">SOCEGT47_040660</name>
</gene>
<dbReference type="Proteomes" id="UP000295781">
    <property type="component" value="Chromosome"/>
</dbReference>
<evidence type="ECO:0000313" key="2">
    <source>
        <dbReference type="Proteomes" id="UP000295781"/>
    </source>
</evidence>
<protein>
    <submittedName>
        <fullName evidence="1">Uncharacterized protein</fullName>
    </submittedName>
</protein>
<accession>A0A4P2Q2P9</accession>
<dbReference type="InterPro" id="IPR021655">
    <property type="entry name" value="Put_metal-bd"/>
</dbReference>
<evidence type="ECO:0000313" key="1">
    <source>
        <dbReference type="EMBL" id="AUX23539.1"/>
    </source>
</evidence>
<dbReference type="OrthoDB" id="5485027at2"/>
<reference evidence="1 2" key="1">
    <citation type="submission" date="2015-09" db="EMBL/GenBank/DDBJ databases">
        <title>Sorangium comparison.</title>
        <authorList>
            <person name="Zaburannyi N."/>
            <person name="Bunk B."/>
            <person name="Overmann J."/>
            <person name="Mueller R."/>
        </authorList>
    </citation>
    <scope>NUCLEOTIDE SEQUENCE [LARGE SCALE GENOMIC DNA]</scope>
    <source>
        <strain evidence="1 2">So ceGT47</strain>
    </source>
</reference>